<reference evidence="1 2" key="1">
    <citation type="submission" date="2016-10" db="EMBL/GenBank/DDBJ databases">
        <title>Genome sequence of the basidiomycete white-rot fungus Trametes pubescens.</title>
        <authorList>
            <person name="Makela M.R."/>
            <person name="Granchi Z."/>
            <person name="Peng M."/>
            <person name="De Vries R.P."/>
            <person name="Grigoriev I."/>
            <person name="Riley R."/>
            <person name="Hilden K."/>
        </authorList>
    </citation>
    <scope>NUCLEOTIDE SEQUENCE [LARGE SCALE GENOMIC DNA]</scope>
    <source>
        <strain evidence="1 2">FBCC735</strain>
    </source>
</reference>
<dbReference type="AlphaFoldDB" id="A0A1M2V8E0"/>
<evidence type="ECO:0000313" key="1">
    <source>
        <dbReference type="EMBL" id="OJT03872.1"/>
    </source>
</evidence>
<sequence>MAYMSIWLLENTSAIMTEDVLKLLVLRRFLRKRAITGALKIALKTPSPSQPGLGFVYLKVRAARPFGGLNATGQLLHLAVFSRVAVEAGSAIACPHRSSPQHVLRRS</sequence>
<accession>A0A1M2V8E0</accession>
<name>A0A1M2V8E0_TRAPU</name>
<organism evidence="1 2">
    <name type="scientific">Trametes pubescens</name>
    <name type="common">White-rot fungus</name>
    <dbReference type="NCBI Taxonomy" id="154538"/>
    <lineage>
        <taxon>Eukaryota</taxon>
        <taxon>Fungi</taxon>
        <taxon>Dikarya</taxon>
        <taxon>Basidiomycota</taxon>
        <taxon>Agaricomycotina</taxon>
        <taxon>Agaricomycetes</taxon>
        <taxon>Polyporales</taxon>
        <taxon>Polyporaceae</taxon>
        <taxon>Trametes</taxon>
    </lineage>
</organism>
<dbReference type="EMBL" id="MNAD01001590">
    <property type="protein sequence ID" value="OJT03872.1"/>
    <property type="molecule type" value="Genomic_DNA"/>
</dbReference>
<keyword evidence="2" id="KW-1185">Reference proteome</keyword>
<proteinExistence type="predicted"/>
<dbReference type="Proteomes" id="UP000184267">
    <property type="component" value="Unassembled WGS sequence"/>
</dbReference>
<evidence type="ECO:0000313" key="2">
    <source>
        <dbReference type="Proteomes" id="UP000184267"/>
    </source>
</evidence>
<comment type="caution">
    <text evidence="1">The sequence shown here is derived from an EMBL/GenBank/DDBJ whole genome shotgun (WGS) entry which is preliminary data.</text>
</comment>
<protein>
    <submittedName>
        <fullName evidence="1">Uncharacterized protein</fullName>
    </submittedName>
</protein>
<gene>
    <name evidence="1" type="ORF">TRAPUB_5463</name>
</gene>